<organism evidence="4 5">
    <name type="scientific">Vibrio spartinae</name>
    <dbReference type="NCBI Taxonomy" id="1918945"/>
    <lineage>
        <taxon>Bacteria</taxon>
        <taxon>Pseudomonadati</taxon>
        <taxon>Pseudomonadota</taxon>
        <taxon>Gammaproteobacteria</taxon>
        <taxon>Vibrionales</taxon>
        <taxon>Vibrionaceae</taxon>
        <taxon>Vibrio</taxon>
    </lineage>
</organism>
<dbReference type="InterPro" id="IPR051469">
    <property type="entry name" value="FliN/MopA/SpaO"/>
</dbReference>
<dbReference type="GO" id="GO:0006935">
    <property type="term" value="P:chemotaxis"/>
    <property type="evidence" value="ECO:0007669"/>
    <property type="project" value="UniProtKB-KW"/>
</dbReference>
<evidence type="ECO:0000313" key="6">
    <source>
        <dbReference type="Proteomes" id="UP000515264"/>
    </source>
</evidence>
<reference evidence="4 5" key="1">
    <citation type="submission" date="2016-12" db="EMBL/GenBank/DDBJ databases">
        <authorList>
            <person name="Song W.-J."/>
            <person name="Kurnit D.M."/>
        </authorList>
    </citation>
    <scope>NUCLEOTIDE SEQUENCE [LARGE SCALE GENOMIC DNA]</scope>
    <source>
        <strain evidence="4 5">CECT 9026</strain>
    </source>
</reference>
<dbReference type="InterPro" id="IPR028976">
    <property type="entry name" value="CheC-like_sf"/>
</dbReference>
<protein>
    <submittedName>
        <fullName evidence="4">Flagellar motor switch protein</fullName>
    </submittedName>
</protein>
<dbReference type="InterPro" id="IPR007597">
    <property type="entry name" value="CheC"/>
</dbReference>
<sequence>MNTVLSADHQDALQEFMNISMGRAANKLATLLDLHVTISVPSIRLATDEDLTRLRKSESDYYYTRQSFFGGMDGELITLISRLGCQQVVADLNRVKGYASDSINVDESILDISNILSGASLKGLCEQIDVKTKIQPPVLFEPSRQPLPVSEWKLSLIMEISFLIEKDSFAARTIICFADRDLDRMLERLDELL</sequence>
<dbReference type="EMBL" id="FSSB01000016">
    <property type="protein sequence ID" value="SIO94854.1"/>
    <property type="molecule type" value="Genomic_DNA"/>
</dbReference>
<dbReference type="Pfam" id="PF04509">
    <property type="entry name" value="CheC"/>
    <property type="match status" value="1"/>
</dbReference>
<keyword evidence="4" id="KW-0282">Flagellum</keyword>
<evidence type="ECO:0000259" key="2">
    <source>
        <dbReference type="Pfam" id="PF04509"/>
    </source>
</evidence>
<name>A0A1N6M600_9VIBR</name>
<keyword evidence="1" id="KW-0145">Chemotaxis</keyword>
<keyword evidence="4" id="KW-0969">Cilium</keyword>
<dbReference type="OrthoDB" id="281471at2"/>
<dbReference type="Gene3D" id="3.40.1550.10">
    <property type="entry name" value="CheC-like"/>
    <property type="match status" value="1"/>
</dbReference>
<proteinExistence type="predicted"/>
<dbReference type="EMBL" id="CP046268">
    <property type="protein sequence ID" value="QMV14868.1"/>
    <property type="molecule type" value="Genomic_DNA"/>
</dbReference>
<accession>A0A1N6M600</accession>
<keyword evidence="4" id="KW-0966">Cell projection</keyword>
<dbReference type="Proteomes" id="UP000515264">
    <property type="component" value="Chromosome 1"/>
</dbReference>
<evidence type="ECO:0000313" key="4">
    <source>
        <dbReference type="EMBL" id="SIO94854.1"/>
    </source>
</evidence>
<reference evidence="3" key="2">
    <citation type="submission" date="2019-11" db="EMBL/GenBank/DDBJ databases">
        <authorList>
            <person name="January G."/>
            <person name="Bunk B."/>
        </authorList>
    </citation>
    <scope>NUCLEOTIDE SEQUENCE</scope>
    <source>
        <strain evidence="3">3.6</strain>
    </source>
</reference>
<dbReference type="RefSeq" id="WP_074373369.1">
    <property type="nucleotide sequence ID" value="NZ_AP024907.1"/>
</dbReference>
<evidence type="ECO:0000256" key="1">
    <source>
        <dbReference type="ARBA" id="ARBA00022500"/>
    </source>
</evidence>
<keyword evidence="6" id="KW-1185">Reference proteome</keyword>
<feature type="domain" description="CheC-like protein" evidence="2">
    <location>
        <begin position="9"/>
        <end position="43"/>
    </location>
</feature>
<dbReference type="GO" id="GO:0016787">
    <property type="term" value="F:hydrolase activity"/>
    <property type="evidence" value="ECO:0007669"/>
    <property type="project" value="InterPro"/>
</dbReference>
<dbReference type="CDD" id="cd17910">
    <property type="entry name" value="CheC_ClassII"/>
    <property type="match status" value="1"/>
</dbReference>
<dbReference type="Proteomes" id="UP000184774">
    <property type="component" value="Unassembled WGS sequence"/>
</dbReference>
<gene>
    <name evidence="4" type="ORF">VSP9026_02585</name>
    <name evidence="3" type="ORF">Vspart_02143</name>
</gene>
<evidence type="ECO:0000313" key="3">
    <source>
        <dbReference type="EMBL" id="QMV14868.1"/>
    </source>
</evidence>
<dbReference type="PANTHER" id="PTHR43484">
    <property type="match status" value="1"/>
</dbReference>
<evidence type="ECO:0000313" key="5">
    <source>
        <dbReference type="Proteomes" id="UP000184774"/>
    </source>
</evidence>
<reference evidence="3 6" key="3">
    <citation type="journal article" date="2020" name="J. Nat. Prod.">
        <title>Genomics-Metabolomics Profiling Disclosed Marine Vibrio spartinae 3.6 as a Producer of a New Branched Side Chain Prodigiosin.</title>
        <authorList>
            <person name="Vitale G.A."/>
            <person name="Sciarretta M."/>
            <person name="Palma Esposito F."/>
            <person name="January G.G."/>
            <person name="Giaccio M."/>
            <person name="Bunk B."/>
            <person name="Sproer C."/>
            <person name="Bajerski F."/>
            <person name="Power D."/>
            <person name="Festa C."/>
            <person name="Monti M.C."/>
            <person name="D'Auria M.V."/>
            <person name="de Pascale D."/>
        </authorList>
    </citation>
    <scope>NUCLEOTIDE SEQUENCE [LARGE SCALE GENOMIC DNA]</scope>
    <source>
        <strain evidence="3 6">3.6</strain>
    </source>
</reference>
<dbReference type="PANTHER" id="PTHR43484:SF1">
    <property type="entry name" value="FLAGELLAR MOTOR SWITCH PROTEIN FLIN"/>
    <property type="match status" value="1"/>
</dbReference>
<dbReference type="SUPFAM" id="SSF103039">
    <property type="entry name" value="CheC-like"/>
    <property type="match status" value="1"/>
</dbReference>
<dbReference type="AlphaFoldDB" id="A0A1N6M600"/>